<dbReference type="PANTHER" id="PTHR34404:SF2">
    <property type="entry name" value="CONSERVED SERINE RICH PROTEIN"/>
    <property type="match status" value="1"/>
</dbReference>
<dbReference type="InterPro" id="IPR013429">
    <property type="entry name" value="Regulatory_FmdB_Zinc_ribbon"/>
</dbReference>
<comment type="caution">
    <text evidence="2">The sequence shown here is derived from an EMBL/GenBank/DDBJ whole genome shotgun (WGS) entry which is preliminary data.</text>
</comment>
<name>A0A1T2L413_9GAMM</name>
<reference evidence="2 3" key="1">
    <citation type="submission" date="2016-11" db="EMBL/GenBank/DDBJ databases">
        <title>Mixed transmission modes and dynamic genome evolution in an obligate animal-bacterial symbiosis.</title>
        <authorList>
            <person name="Russell S.L."/>
            <person name="Corbett-Detig R.B."/>
            <person name="Cavanaugh C.M."/>
        </authorList>
    </citation>
    <scope>NUCLEOTIDE SEQUENCE [LARGE SCALE GENOMIC DNA]</scope>
    <source>
        <strain evidence="2">Sveles-Q1</strain>
    </source>
</reference>
<dbReference type="SMART" id="SM00834">
    <property type="entry name" value="CxxC_CXXC_SSSS"/>
    <property type="match status" value="1"/>
</dbReference>
<accession>A0A1T2L413</accession>
<dbReference type="EMBL" id="MPRL01000040">
    <property type="protein sequence ID" value="OOZ39835.1"/>
    <property type="molecule type" value="Genomic_DNA"/>
</dbReference>
<protein>
    <recommendedName>
        <fullName evidence="1">Putative regulatory protein FmdB zinc ribbon domain-containing protein</fullName>
    </recommendedName>
</protein>
<dbReference type="PANTHER" id="PTHR34404">
    <property type="entry name" value="REGULATORY PROTEIN, FMDB FAMILY"/>
    <property type="match status" value="1"/>
</dbReference>
<dbReference type="Proteomes" id="UP000191110">
    <property type="component" value="Unassembled WGS sequence"/>
</dbReference>
<dbReference type="AlphaFoldDB" id="A0A1T2L413"/>
<dbReference type="NCBIfam" id="TIGR02605">
    <property type="entry name" value="CxxC_CxxC_SSSS"/>
    <property type="match status" value="1"/>
</dbReference>
<evidence type="ECO:0000313" key="3">
    <source>
        <dbReference type="Proteomes" id="UP000191110"/>
    </source>
</evidence>
<proteinExistence type="predicted"/>
<feature type="domain" description="Putative regulatory protein FmdB zinc ribbon" evidence="1">
    <location>
        <begin position="1"/>
        <end position="42"/>
    </location>
</feature>
<evidence type="ECO:0000313" key="2">
    <source>
        <dbReference type="EMBL" id="OOZ39835.1"/>
    </source>
</evidence>
<gene>
    <name evidence="2" type="ORF">BOW53_09935</name>
</gene>
<keyword evidence="3" id="KW-1185">Reference proteome</keyword>
<organism evidence="2 3">
    <name type="scientific">Solemya pervernicosa gill symbiont</name>
    <dbReference type="NCBI Taxonomy" id="642797"/>
    <lineage>
        <taxon>Bacteria</taxon>
        <taxon>Pseudomonadati</taxon>
        <taxon>Pseudomonadota</taxon>
        <taxon>Gammaproteobacteria</taxon>
        <taxon>sulfur-oxidizing symbionts</taxon>
    </lineage>
</organism>
<evidence type="ECO:0000259" key="1">
    <source>
        <dbReference type="SMART" id="SM00834"/>
    </source>
</evidence>
<dbReference type="Pfam" id="PF09723">
    <property type="entry name" value="Zn_ribbon_8"/>
    <property type="match status" value="1"/>
</dbReference>
<sequence length="76" mass="7574">MPYYEYACQECGHRLEVRQKMSDPLLSDCPACSKPALKKLVSAGSFSVKGGGGSACAAADGAAPSCGAGGCCPSLG</sequence>
<dbReference type="OrthoDB" id="9813321at2"/>